<organism evidence="7 8">
    <name type="scientific">candidate division LCP-89 bacterium B3_LCP</name>
    <dbReference type="NCBI Taxonomy" id="2012998"/>
    <lineage>
        <taxon>Bacteria</taxon>
        <taxon>Pseudomonadati</taxon>
        <taxon>Bacteria division LCP-89</taxon>
    </lineage>
</organism>
<evidence type="ECO:0000313" key="7">
    <source>
        <dbReference type="EMBL" id="TKJ40718.1"/>
    </source>
</evidence>
<dbReference type="SMART" id="SM01086">
    <property type="entry name" value="ClpB_D2-small"/>
    <property type="match status" value="1"/>
</dbReference>
<dbReference type="Gene3D" id="3.40.50.300">
    <property type="entry name" value="P-loop containing nucleotide triphosphate hydrolases"/>
    <property type="match status" value="1"/>
</dbReference>
<feature type="compositionally biased region" description="Basic and acidic residues" evidence="4">
    <location>
        <begin position="1"/>
        <end position="19"/>
    </location>
</feature>
<dbReference type="InterPro" id="IPR027417">
    <property type="entry name" value="P-loop_NTPase"/>
</dbReference>
<dbReference type="Pfam" id="PF10431">
    <property type="entry name" value="ClpB_D2-small"/>
    <property type="match status" value="1"/>
</dbReference>
<dbReference type="SMART" id="SM00382">
    <property type="entry name" value="AAA"/>
    <property type="match status" value="1"/>
</dbReference>
<feature type="domain" description="Clp ATPase C-terminal" evidence="6">
    <location>
        <begin position="306"/>
        <end position="398"/>
    </location>
</feature>
<evidence type="ECO:0000256" key="4">
    <source>
        <dbReference type="SAM" id="MobiDB-lite"/>
    </source>
</evidence>
<gene>
    <name evidence="7" type="ORF">CEE37_07065</name>
</gene>
<accession>A0A532V0L9</accession>
<name>A0A532V0L9_UNCL8</name>
<comment type="caution">
    <text evidence="7">The sequence shown here is derived from an EMBL/GenBank/DDBJ whole genome shotgun (WGS) entry which is preliminary data.</text>
</comment>
<evidence type="ECO:0000256" key="1">
    <source>
        <dbReference type="ARBA" id="ARBA00022741"/>
    </source>
</evidence>
<dbReference type="InterPro" id="IPR003959">
    <property type="entry name" value="ATPase_AAA_core"/>
</dbReference>
<dbReference type="EMBL" id="NJBN01000004">
    <property type="protein sequence ID" value="TKJ40718.1"/>
    <property type="molecule type" value="Genomic_DNA"/>
</dbReference>
<keyword evidence="3" id="KW-0143">Chaperone</keyword>
<dbReference type="GO" id="GO:0051603">
    <property type="term" value="P:proteolysis involved in protein catabolic process"/>
    <property type="evidence" value="ECO:0007669"/>
    <property type="project" value="TreeGrafter"/>
</dbReference>
<dbReference type="AlphaFoldDB" id="A0A532V0L9"/>
<keyword evidence="1" id="KW-0547">Nucleotide-binding</keyword>
<dbReference type="GO" id="GO:0016887">
    <property type="term" value="F:ATP hydrolysis activity"/>
    <property type="evidence" value="ECO:0007669"/>
    <property type="project" value="InterPro"/>
</dbReference>
<dbReference type="GO" id="GO:0005524">
    <property type="term" value="F:ATP binding"/>
    <property type="evidence" value="ECO:0007669"/>
    <property type="project" value="UniProtKB-KW"/>
</dbReference>
<dbReference type="SUPFAM" id="SSF52540">
    <property type="entry name" value="P-loop containing nucleoside triphosphate hydrolases"/>
    <property type="match status" value="1"/>
</dbReference>
<feature type="region of interest" description="Disordered" evidence="4">
    <location>
        <begin position="1"/>
        <end position="28"/>
    </location>
</feature>
<proteinExistence type="predicted"/>
<evidence type="ECO:0000256" key="3">
    <source>
        <dbReference type="ARBA" id="ARBA00023186"/>
    </source>
</evidence>
<evidence type="ECO:0000313" key="8">
    <source>
        <dbReference type="Proteomes" id="UP000319619"/>
    </source>
</evidence>
<protein>
    <recommendedName>
        <fullName evidence="9">ATPase</fullName>
    </recommendedName>
</protein>
<evidence type="ECO:0008006" key="9">
    <source>
        <dbReference type="Google" id="ProtNLM"/>
    </source>
</evidence>
<dbReference type="PANTHER" id="PTHR48102:SF7">
    <property type="entry name" value="ATP-DEPENDENT CLP PROTEASE ATP-BINDING SUBUNIT CLPX-LIKE, MITOCHONDRIAL"/>
    <property type="match status" value="1"/>
</dbReference>
<evidence type="ECO:0000259" key="6">
    <source>
        <dbReference type="SMART" id="SM01086"/>
    </source>
</evidence>
<evidence type="ECO:0000259" key="5">
    <source>
        <dbReference type="SMART" id="SM00382"/>
    </source>
</evidence>
<dbReference type="Gene3D" id="1.10.8.60">
    <property type="match status" value="1"/>
</dbReference>
<dbReference type="InterPro" id="IPR050052">
    <property type="entry name" value="ATP-dep_Clp_protease_ClpX"/>
</dbReference>
<dbReference type="InterPro" id="IPR003593">
    <property type="entry name" value="AAA+_ATPase"/>
</dbReference>
<dbReference type="InterPro" id="IPR019489">
    <property type="entry name" value="Clp_ATPase_C"/>
</dbReference>
<dbReference type="Proteomes" id="UP000319619">
    <property type="component" value="Unassembled WGS sequence"/>
</dbReference>
<sequence length="493" mass="55409">MEKQSHKIPHIEDIPKPDADFVGSEEGAATHKDKDAIKIDFRVKPEELETYLSKYIVDQEEAVEVLATKICTHFNRMRLEIEEEVTSDVALGNIKSNILMIGPTGVGKTYIIKLIADRIGVPFVKGDATKFSETGYIGGDVENLVRDLVHEAEGNIPLAEYGIIYIDEIDKIASAPNAWGPDVSRSGVQRNLLKLMEETEVDMKVPHDLASQMEAVVEAQRTGKATRKKVNTRNILFVVSGAFDGLIERIGKRISQQGMGFKSDVGLTSGEKTELLKQVATRDLIDYGFESEFIGRLPVTVTLNELNEESLYTILKNENCAVIQTKKREFRAYGIKLDFKDEALRLLAQQAALEKTGARGLLSAIERVLIKFEKKLPTVEVKDLLVTKELIEKPEKTLKEIVFEHILSKHSNTFKEQTGIELTYHRDARKKLSTIYDREGSGLDSHLQEALKDYFYGVKLMGISRLVVTRDVLNDPKGTLDRLIKEAYDKKAD</sequence>
<feature type="domain" description="AAA+ ATPase" evidence="5">
    <location>
        <begin position="94"/>
        <end position="264"/>
    </location>
</feature>
<dbReference type="Pfam" id="PF07724">
    <property type="entry name" value="AAA_2"/>
    <property type="match status" value="1"/>
</dbReference>
<reference evidence="7 8" key="1">
    <citation type="submission" date="2017-06" db="EMBL/GenBank/DDBJ databases">
        <title>Novel microbial phyla capable of carbon fixation and sulfur reduction in deep-sea sediments.</title>
        <authorList>
            <person name="Huang J."/>
            <person name="Baker B."/>
            <person name="Wang Y."/>
        </authorList>
    </citation>
    <scope>NUCLEOTIDE SEQUENCE [LARGE SCALE GENOMIC DNA]</scope>
    <source>
        <strain evidence="7">B3_LCP</strain>
    </source>
</reference>
<keyword evidence="2" id="KW-0067">ATP-binding</keyword>
<evidence type="ECO:0000256" key="2">
    <source>
        <dbReference type="ARBA" id="ARBA00022840"/>
    </source>
</evidence>
<dbReference type="PANTHER" id="PTHR48102">
    <property type="entry name" value="ATP-DEPENDENT CLP PROTEASE ATP-BINDING SUBUNIT CLPX-LIKE, MITOCHONDRIAL-RELATED"/>
    <property type="match status" value="1"/>
</dbReference>